<evidence type="ECO:0000313" key="3">
    <source>
        <dbReference type="Proteomes" id="UP000603912"/>
    </source>
</evidence>
<dbReference type="InterPro" id="IPR027417">
    <property type="entry name" value="P-loop_NTPase"/>
</dbReference>
<dbReference type="PANTHER" id="PTHR32309:SF31">
    <property type="entry name" value="CAPSULAR EXOPOLYSACCHARIDE FAMILY"/>
    <property type="match status" value="1"/>
</dbReference>
<accession>A0A917MG11</accession>
<dbReference type="PANTHER" id="PTHR32309">
    <property type="entry name" value="TYROSINE-PROTEIN KINASE"/>
    <property type="match status" value="1"/>
</dbReference>
<comment type="caution">
    <text evidence="2">The sequence shown here is derived from an EMBL/GenBank/DDBJ whole genome shotgun (WGS) entry which is preliminary data.</text>
</comment>
<dbReference type="Proteomes" id="UP000603912">
    <property type="component" value="Unassembled WGS sequence"/>
</dbReference>
<feature type="compositionally biased region" description="Basic and acidic residues" evidence="1">
    <location>
        <begin position="173"/>
        <end position="191"/>
    </location>
</feature>
<evidence type="ECO:0000313" key="2">
    <source>
        <dbReference type="EMBL" id="GGH07438.1"/>
    </source>
</evidence>
<feature type="region of interest" description="Disordered" evidence="1">
    <location>
        <begin position="297"/>
        <end position="318"/>
    </location>
</feature>
<dbReference type="AlphaFoldDB" id="A0A917MG11"/>
<dbReference type="EMBL" id="BMES01000001">
    <property type="protein sequence ID" value="GGH07438.1"/>
    <property type="molecule type" value="Genomic_DNA"/>
</dbReference>
<dbReference type="InterPro" id="IPR050445">
    <property type="entry name" value="Bact_polysacc_biosynth/exp"/>
</dbReference>
<feature type="compositionally biased region" description="Acidic residues" evidence="1">
    <location>
        <begin position="422"/>
        <end position="431"/>
    </location>
</feature>
<dbReference type="Gene3D" id="3.40.50.300">
    <property type="entry name" value="P-loop containing nucleotide triphosphate hydrolases"/>
    <property type="match status" value="1"/>
</dbReference>
<keyword evidence="3" id="KW-1185">Reference proteome</keyword>
<reference evidence="2" key="1">
    <citation type="journal article" date="2014" name="Int. J. Syst. Evol. Microbiol.">
        <title>Complete genome sequence of Corynebacterium casei LMG S-19264T (=DSM 44701T), isolated from a smear-ripened cheese.</title>
        <authorList>
            <consortium name="US DOE Joint Genome Institute (JGI-PGF)"/>
            <person name="Walter F."/>
            <person name="Albersmeier A."/>
            <person name="Kalinowski J."/>
            <person name="Ruckert C."/>
        </authorList>
    </citation>
    <scope>NUCLEOTIDE SEQUENCE</scope>
    <source>
        <strain evidence="2">CGMCC 1.12214</strain>
    </source>
</reference>
<proteinExistence type="predicted"/>
<feature type="compositionally biased region" description="Low complexity" evidence="1">
    <location>
        <begin position="409"/>
        <end position="421"/>
    </location>
</feature>
<organism evidence="2 3">
    <name type="scientific">Alsobacter metallidurans</name>
    <dbReference type="NCBI Taxonomy" id="340221"/>
    <lineage>
        <taxon>Bacteria</taxon>
        <taxon>Pseudomonadati</taxon>
        <taxon>Pseudomonadota</taxon>
        <taxon>Alphaproteobacteria</taxon>
        <taxon>Hyphomicrobiales</taxon>
        <taxon>Alsobacteraceae</taxon>
        <taxon>Alsobacter</taxon>
    </lineage>
</organism>
<evidence type="ECO:0000256" key="1">
    <source>
        <dbReference type="SAM" id="MobiDB-lite"/>
    </source>
</evidence>
<dbReference type="RefSeq" id="WP_188515903.1">
    <property type="nucleotide sequence ID" value="NZ_BMES01000001.1"/>
</dbReference>
<gene>
    <name evidence="2" type="ORF">GCM10007036_02310</name>
</gene>
<dbReference type="SUPFAM" id="SSF52540">
    <property type="entry name" value="P-loop containing nucleoside triphosphate hydrolases"/>
    <property type="match status" value="1"/>
</dbReference>
<feature type="region of interest" description="Disordered" evidence="1">
    <location>
        <begin position="378"/>
        <end position="443"/>
    </location>
</feature>
<protein>
    <submittedName>
        <fullName evidence="2">Uncharacterized protein</fullName>
    </submittedName>
</protein>
<sequence>MTRGSGRGRPGWRALAIVLAGALAGAGAGWRLAGPDAYTATAALTGADEALARAAVSAPVLDRAAAQEGDPEGARALADRVSVTRDGALMRVHVRAPTREGASGLANAIAAASVAEHAQARADAARAAAVREATRLSALQTRLYEADTRLLAARAEAGAGADPQHALQLAKARTAEARARVEQAGRTDADAPRTPALERLHARAAEAARLEAGYRQSLGPRHPVMADAQQQLRDARKALADEIKRTLDAARGELAQAEAAEAAAAKRAGAAPAAPDAATARLRTLESEAEAARAAYESALRSQAAPTEADAGPGPTVLAPASPAAATASTGAPLWLALGAALGGLLGGLAGLPALARARRTVSDVQSRVVVHTPAAAGSFGEDRAPIGASATGETAAVAPTHSGDEPVPATSPTAPAASPAADDDDDEDDAAPTLTEVADRPDSPYAVAIEDLAEAIVDEAGAATPFTVLVTSLAPRAGKSILAANLARAAADCGRRVLLIDANAANPTLSLAFGLGRDPGLLRVGGRERPIHALDGDWDGGLFFLPVDTARNGAAPRLPADALLRFDGIVGHFDLVVIDGPAVTGEPSDAALAASADQILLVSPPDAQADPAWASALLAAPRDKLRELAMAA</sequence>
<reference evidence="2" key="2">
    <citation type="submission" date="2020-09" db="EMBL/GenBank/DDBJ databases">
        <authorList>
            <person name="Sun Q."/>
            <person name="Zhou Y."/>
        </authorList>
    </citation>
    <scope>NUCLEOTIDE SEQUENCE</scope>
    <source>
        <strain evidence="2">CGMCC 1.12214</strain>
    </source>
</reference>
<feature type="region of interest" description="Disordered" evidence="1">
    <location>
        <begin position="161"/>
        <end position="191"/>
    </location>
</feature>
<name>A0A917MG11_9HYPH</name>